<protein>
    <recommendedName>
        <fullName evidence="8">Subtilisin inhibitor domain-containing protein</fullName>
    </recommendedName>
</protein>
<evidence type="ECO:0000256" key="4">
    <source>
        <dbReference type="ARBA" id="ARBA00022690"/>
    </source>
</evidence>
<feature type="signal peptide" evidence="7">
    <location>
        <begin position="1"/>
        <end position="25"/>
    </location>
</feature>
<evidence type="ECO:0000313" key="9">
    <source>
        <dbReference type="EMBL" id="EST28409.1"/>
    </source>
</evidence>
<dbReference type="STRING" id="1352936.M878_22295"/>
<name>V6KHD7_STRRC</name>
<evidence type="ECO:0000256" key="6">
    <source>
        <dbReference type="ARBA" id="ARBA00023157"/>
    </source>
</evidence>
<keyword evidence="3" id="KW-0964">Secreted</keyword>
<comment type="similarity">
    <text evidence="2">Belongs to the protease inhibitor I16 (SSI) family.</text>
</comment>
<dbReference type="Pfam" id="PF00720">
    <property type="entry name" value="SSI"/>
    <property type="match status" value="1"/>
</dbReference>
<keyword evidence="6" id="KW-1015">Disulfide bond</keyword>
<dbReference type="EMBL" id="AWQX01000194">
    <property type="protein sequence ID" value="EST28409.1"/>
    <property type="molecule type" value="Genomic_DNA"/>
</dbReference>
<evidence type="ECO:0000256" key="1">
    <source>
        <dbReference type="ARBA" id="ARBA00004613"/>
    </source>
</evidence>
<dbReference type="GO" id="GO:0005576">
    <property type="term" value="C:extracellular region"/>
    <property type="evidence" value="ECO:0007669"/>
    <property type="project" value="UniProtKB-SubCell"/>
</dbReference>
<keyword evidence="10" id="KW-1185">Reference proteome</keyword>
<dbReference type="Proteomes" id="UP000017984">
    <property type="component" value="Chromosome"/>
</dbReference>
<proteinExistence type="inferred from homology"/>
<keyword evidence="7" id="KW-0732">Signal</keyword>
<evidence type="ECO:0000256" key="3">
    <source>
        <dbReference type="ARBA" id="ARBA00022525"/>
    </source>
</evidence>
<comment type="caution">
    <text evidence="9">The sequence shown here is derived from an EMBL/GenBank/DDBJ whole genome shotgun (WGS) entry which is preliminary data.</text>
</comment>
<feature type="chain" id="PRO_5038629765" description="Subtilisin inhibitor domain-containing protein" evidence="7">
    <location>
        <begin position="26"/>
        <end position="153"/>
    </location>
</feature>
<evidence type="ECO:0000259" key="8">
    <source>
        <dbReference type="Pfam" id="PF00720"/>
    </source>
</evidence>
<organism evidence="9 10">
    <name type="scientific">Streptomyces roseochromogenus subsp. oscitans DS 12.976</name>
    <dbReference type="NCBI Taxonomy" id="1352936"/>
    <lineage>
        <taxon>Bacteria</taxon>
        <taxon>Bacillati</taxon>
        <taxon>Actinomycetota</taxon>
        <taxon>Actinomycetes</taxon>
        <taxon>Kitasatosporales</taxon>
        <taxon>Streptomycetaceae</taxon>
        <taxon>Streptomyces</taxon>
    </lineage>
</organism>
<sequence>MRGGGVSVLAVVSGLLALSAVPAVAVSAAPPPVRPEDQAGDHLTVVVRHAGPERDGAHELFCHPAGGSHPDAAQACRTLDERTRWGQDLFAPVAPGTTCTMLYGGPATAHVTGTWAGRSVDATYDRSNGCEIGRWDRMVPLLPELGLAGSPVT</sequence>
<feature type="domain" description="Subtilisin inhibitor" evidence="8">
    <location>
        <begin position="55"/>
        <end position="123"/>
    </location>
</feature>
<dbReference type="SUPFAM" id="SSF55399">
    <property type="entry name" value="Subtilisin inhibitor"/>
    <property type="match status" value="1"/>
</dbReference>
<dbReference type="InterPro" id="IPR023549">
    <property type="entry name" value="Subtilisin_inhibitor"/>
</dbReference>
<keyword evidence="5" id="KW-0722">Serine protease inhibitor</keyword>
<evidence type="ECO:0000256" key="2">
    <source>
        <dbReference type="ARBA" id="ARBA00010472"/>
    </source>
</evidence>
<dbReference type="GO" id="GO:0004867">
    <property type="term" value="F:serine-type endopeptidase inhibitor activity"/>
    <property type="evidence" value="ECO:0007669"/>
    <property type="project" value="UniProtKB-KW"/>
</dbReference>
<dbReference type="HOGENOM" id="CLU_121949_1_0_11"/>
<comment type="subcellular location">
    <subcellularLocation>
        <location evidence="1">Secreted</location>
    </subcellularLocation>
</comment>
<gene>
    <name evidence="9" type="ORF">M878_22295</name>
</gene>
<accession>V6KHD7</accession>
<dbReference type="AlphaFoldDB" id="V6KHD7"/>
<dbReference type="InterPro" id="IPR036819">
    <property type="entry name" value="Subtilisin_inhibitor-like_sf"/>
</dbReference>
<evidence type="ECO:0000313" key="10">
    <source>
        <dbReference type="Proteomes" id="UP000017984"/>
    </source>
</evidence>
<evidence type="ECO:0000256" key="7">
    <source>
        <dbReference type="SAM" id="SignalP"/>
    </source>
</evidence>
<evidence type="ECO:0000256" key="5">
    <source>
        <dbReference type="ARBA" id="ARBA00022900"/>
    </source>
</evidence>
<dbReference type="PATRIC" id="fig|1352936.5.peg.4659"/>
<dbReference type="Gene3D" id="3.30.350.10">
    <property type="entry name" value="Subtilisin inhibitor-like"/>
    <property type="match status" value="1"/>
</dbReference>
<keyword evidence="4" id="KW-0646">Protease inhibitor</keyword>
<reference evidence="9 10" key="1">
    <citation type="journal article" date="2014" name="Genome Announc.">
        <title>Draft Genome Sequence of Streptomyces roseochromogenes subsp. oscitans DS 12.976, Producer of the Aminocoumarin Antibiotic Clorobiocin.</title>
        <authorList>
            <person name="Ruckert C."/>
            <person name="Kalinowski J."/>
            <person name="Heide L."/>
            <person name="Apel A.K."/>
        </authorList>
    </citation>
    <scope>NUCLEOTIDE SEQUENCE [LARGE SCALE GENOMIC DNA]</scope>
    <source>
        <strain evidence="9 10">DS 12.976</strain>
    </source>
</reference>